<keyword evidence="3" id="KW-1185">Reference proteome</keyword>
<dbReference type="EMBL" id="CAXAMN010011858">
    <property type="protein sequence ID" value="CAK9036404.1"/>
    <property type="molecule type" value="Genomic_DNA"/>
</dbReference>
<evidence type="ECO:0000313" key="3">
    <source>
        <dbReference type="Proteomes" id="UP001642484"/>
    </source>
</evidence>
<dbReference type="Proteomes" id="UP001642484">
    <property type="component" value="Unassembled WGS sequence"/>
</dbReference>
<organism evidence="2 3">
    <name type="scientific">Durusdinium trenchii</name>
    <dbReference type="NCBI Taxonomy" id="1381693"/>
    <lineage>
        <taxon>Eukaryota</taxon>
        <taxon>Sar</taxon>
        <taxon>Alveolata</taxon>
        <taxon>Dinophyceae</taxon>
        <taxon>Suessiales</taxon>
        <taxon>Symbiodiniaceae</taxon>
        <taxon>Durusdinium</taxon>
    </lineage>
</organism>
<name>A0ABP0LB71_9DINO</name>
<comment type="caution">
    <text evidence="2">The sequence shown here is derived from an EMBL/GenBank/DDBJ whole genome shotgun (WGS) entry which is preliminary data.</text>
</comment>
<reference evidence="2 3" key="1">
    <citation type="submission" date="2024-02" db="EMBL/GenBank/DDBJ databases">
        <authorList>
            <person name="Chen Y."/>
            <person name="Shah S."/>
            <person name="Dougan E. K."/>
            <person name="Thang M."/>
            <person name="Chan C."/>
        </authorList>
    </citation>
    <scope>NUCLEOTIDE SEQUENCE [LARGE SCALE GENOMIC DNA]</scope>
</reference>
<accession>A0ABP0LB71</accession>
<evidence type="ECO:0000256" key="1">
    <source>
        <dbReference type="SAM" id="MobiDB-lite"/>
    </source>
</evidence>
<feature type="region of interest" description="Disordered" evidence="1">
    <location>
        <begin position="201"/>
        <end position="225"/>
    </location>
</feature>
<proteinExistence type="predicted"/>
<evidence type="ECO:0000313" key="2">
    <source>
        <dbReference type="EMBL" id="CAK9036404.1"/>
    </source>
</evidence>
<gene>
    <name evidence="2" type="ORF">CCMP2556_LOCUS20267</name>
</gene>
<sequence>MARNKKQEIASLRRELAGERLVPLNRLAGDSGTDDGERRHQLVWQNFRIKDCTSANAMVLGTEHPEFIEGQEAAAANTVDLFDSMELYPAGVVGVPLERLATVHGHYFGSGFEKTVGKKLRQFCIEKFEYDDRTKKVRLSAKLLNAMRKNEARDLIKEEHAHFKRYKEGLIEEREPVKPPPFALAAPQVAFDADHRPRYATTKMTPDELEERPMNAKGLGKGDYF</sequence>
<protein>
    <submittedName>
        <fullName evidence="2">Uncharacterized protein</fullName>
    </submittedName>
</protein>